<feature type="domain" description="Thioredoxin" evidence="1">
    <location>
        <begin position="7"/>
        <end position="93"/>
    </location>
</feature>
<dbReference type="OrthoDB" id="378355at2157"/>
<dbReference type="eggNOG" id="arCOG01972">
    <property type="taxonomic scope" value="Archaea"/>
</dbReference>
<dbReference type="Gene3D" id="3.40.30.10">
    <property type="entry name" value="Glutaredoxin"/>
    <property type="match status" value="1"/>
</dbReference>
<dbReference type="SUPFAM" id="SSF52833">
    <property type="entry name" value="Thioredoxin-like"/>
    <property type="match status" value="1"/>
</dbReference>
<protein>
    <submittedName>
        <fullName evidence="2">Thioredoxin</fullName>
    </submittedName>
</protein>
<reference evidence="2 3" key="1">
    <citation type="journal article" date="2011" name="PLoS ONE">
        <title>The complete genome sequence of Thermoproteus tenax: a physiologically versatile member of the Crenarchaeota.</title>
        <authorList>
            <person name="Siebers B."/>
            <person name="Zaparty M."/>
            <person name="Raddatz G."/>
            <person name="Tjaden B."/>
            <person name="Albers S.V."/>
            <person name="Bell S.D."/>
            <person name="Blombach F."/>
            <person name="Kletzin A."/>
            <person name="Kyrpides N."/>
            <person name="Lanz C."/>
            <person name="Plagens A."/>
            <person name="Rampp M."/>
            <person name="Rosinus A."/>
            <person name="von Jan M."/>
            <person name="Makarova K.S."/>
            <person name="Klenk H.P."/>
            <person name="Schuster S.C."/>
            <person name="Hensel R."/>
        </authorList>
    </citation>
    <scope>NUCLEOTIDE SEQUENCE [LARGE SCALE GENOMIC DNA]</scope>
    <source>
        <strain evidence="3">ATCC 35583 / DSM 2078 / JCM 9277 / NBRC 100435 / Kra 1</strain>
    </source>
</reference>
<dbReference type="InterPro" id="IPR036249">
    <property type="entry name" value="Thioredoxin-like_sf"/>
</dbReference>
<dbReference type="PaxDb" id="768679-TTX_0028"/>
<dbReference type="CDD" id="cd02947">
    <property type="entry name" value="TRX_family"/>
    <property type="match status" value="1"/>
</dbReference>
<dbReference type="KEGG" id="ttn:TTX_0028"/>
<dbReference type="Pfam" id="PF00085">
    <property type="entry name" value="Thioredoxin"/>
    <property type="match status" value="1"/>
</dbReference>
<evidence type="ECO:0000313" key="2">
    <source>
        <dbReference type="EMBL" id="CCC80707.1"/>
    </source>
</evidence>
<dbReference type="HOGENOM" id="CLU_2165398_0_0_2"/>
<keyword evidence="3" id="KW-1185">Reference proteome</keyword>
<dbReference type="AlphaFoldDB" id="G4RQ70"/>
<dbReference type="Proteomes" id="UP000002654">
    <property type="component" value="Chromosome"/>
</dbReference>
<evidence type="ECO:0000313" key="3">
    <source>
        <dbReference type="Proteomes" id="UP000002654"/>
    </source>
</evidence>
<proteinExistence type="predicted"/>
<sequence length="111" mass="12031">MDFMLANNDEELKDAVSKCPIAVVLFVGRQCAICVSFESMLRSICRGYRNRICCIKVYSDAALAHVKSLGINSVPSLAAYVRGRLVAVTSGALYAPTVNLFLLSVVRSAEV</sequence>
<dbReference type="InterPro" id="IPR013766">
    <property type="entry name" value="Thioredoxin_domain"/>
</dbReference>
<organism evidence="2 3">
    <name type="scientific">Thermoproteus tenax (strain ATCC 35583 / DSM 2078 / JCM 9277 / NBRC 100435 / Kra 1)</name>
    <dbReference type="NCBI Taxonomy" id="768679"/>
    <lineage>
        <taxon>Archaea</taxon>
        <taxon>Thermoproteota</taxon>
        <taxon>Thermoprotei</taxon>
        <taxon>Thermoproteales</taxon>
        <taxon>Thermoproteaceae</taxon>
        <taxon>Thermoproteus</taxon>
    </lineage>
</organism>
<dbReference type="STRING" id="768679.TTX_0028"/>
<name>G4RQ70_THETK</name>
<accession>G4RQ70</accession>
<dbReference type="PATRIC" id="fig|768679.9.peg.30"/>
<dbReference type="EMBL" id="FN869859">
    <property type="protein sequence ID" value="CCC80707.1"/>
    <property type="molecule type" value="Genomic_DNA"/>
</dbReference>
<gene>
    <name evidence="2" type="primary">trxA</name>
    <name evidence="2" type="ordered locus">TTX_0028</name>
</gene>
<evidence type="ECO:0000259" key="1">
    <source>
        <dbReference type="Pfam" id="PF00085"/>
    </source>
</evidence>